<dbReference type="Proteomes" id="UP000298030">
    <property type="component" value="Unassembled WGS sequence"/>
</dbReference>
<dbReference type="AlphaFoldDB" id="A0A4Y7SCI1"/>
<proteinExistence type="predicted"/>
<keyword evidence="2" id="KW-1185">Reference proteome</keyword>
<evidence type="ECO:0000313" key="2">
    <source>
        <dbReference type="Proteomes" id="UP000298030"/>
    </source>
</evidence>
<protein>
    <submittedName>
        <fullName evidence="1">Uncharacterized protein</fullName>
    </submittedName>
</protein>
<gene>
    <name evidence="1" type="ORF">FA13DRAFT_1802496</name>
</gene>
<comment type="caution">
    <text evidence="1">The sequence shown here is derived from an EMBL/GenBank/DDBJ whole genome shotgun (WGS) entry which is preliminary data.</text>
</comment>
<sequence>MSRSKLSKYAEILLGLNGVPLVQQPMSRTPARSRSPKAFALKEGADTFSPKDFITSGRPGGAVANDCVDEDGNLTSVVRHDKDDWNNRDTNALE</sequence>
<evidence type="ECO:0000313" key="1">
    <source>
        <dbReference type="EMBL" id="TEB19225.1"/>
    </source>
</evidence>
<accession>A0A4Y7SCI1</accession>
<reference evidence="1 2" key="1">
    <citation type="journal article" date="2019" name="Nat. Ecol. Evol.">
        <title>Megaphylogeny resolves global patterns of mushroom evolution.</title>
        <authorList>
            <person name="Varga T."/>
            <person name="Krizsan K."/>
            <person name="Foldi C."/>
            <person name="Dima B."/>
            <person name="Sanchez-Garcia M."/>
            <person name="Sanchez-Ramirez S."/>
            <person name="Szollosi G.J."/>
            <person name="Szarkandi J.G."/>
            <person name="Papp V."/>
            <person name="Albert L."/>
            <person name="Andreopoulos W."/>
            <person name="Angelini C."/>
            <person name="Antonin V."/>
            <person name="Barry K.W."/>
            <person name="Bougher N.L."/>
            <person name="Buchanan P."/>
            <person name="Buyck B."/>
            <person name="Bense V."/>
            <person name="Catcheside P."/>
            <person name="Chovatia M."/>
            <person name="Cooper J."/>
            <person name="Damon W."/>
            <person name="Desjardin D."/>
            <person name="Finy P."/>
            <person name="Geml J."/>
            <person name="Haridas S."/>
            <person name="Hughes K."/>
            <person name="Justo A."/>
            <person name="Karasinski D."/>
            <person name="Kautmanova I."/>
            <person name="Kiss B."/>
            <person name="Kocsube S."/>
            <person name="Kotiranta H."/>
            <person name="LaButti K.M."/>
            <person name="Lechner B.E."/>
            <person name="Liimatainen K."/>
            <person name="Lipzen A."/>
            <person name="Lukacs Z."/>
            <person name="Mihaltcheva S."/>
            <person name="Morgado L.N."/>
            <person name="Niskanen T."/>
            <person name="Noordeloos M.E."/>
            <person name="Ohm R.A."/>
            <person name="Ortiz-Santana B."/>
            <person name="Ovrebo C."/>
            <person name="Racz N."/>
            <person name="Riley R."/>
            <person name="Savchenko A."/>
            <person name="Shiryaev A."/>
            <person name="Soop K."/>
            <person name="Spirin V."/>
            <person name="Szebenyi C."/>
            <person name="Tomsovsky M."/>
            <person name="Tulloss R.E."/>
            <person name="Uehling J."/>
            <person name="Grigoriev I.V."/>
            <person name="Vagvolgyi C."/>
            <person name="Papp T."/>
            <person name="Martin F.M."/>
            <person name="Miettinen O."/>
            <person name="Hibbett D.S."/>
            <person name="Nagy L.G."/>
        </authorList>
    </citation>
    <scope>NUCLEOTIDE SEQUENCE [LARGE SCALE GENOMIC DNA]</scope>
    <source>
        <strain evidence="1 2">FP101781</strain>
    </source>
</reference>
<organism evidence="1 2">
    <name type="scientific">Coprinellus micaceus</name>
    <name type="common">Glistening ink-cap mushroom</name>
    <name type="synonym">Coprinus micaceus</name>
    <dbReference type="NCBI Taxonomy" id="71717"/>
    <lineage>
        <taxon>Eukaryota</taxon>
        <taxon>Fungi</taxon>
        <taxon>Dikarya</taxon>
        <taxon>Basidiomycota</taxon>
        <taxon>Agaricomycotina</taxon>
        <taxon>Agaricomycetes</taxon>
        <taxon>Agaricomycetidae</taxon>
        <taxon>Agaricales</taxon>
        <taxon>Agaricineae</taxon>
        <taxon>Psathyrellaceae</taxon>
        <taxon>Coprinellus</taxon>
    </lineage>
</organism>
<name>A0A4Y7SCI1_COPMI</name>
<dbReference type="EMBL" id="QPFP01000202">
    <property type="protein sequence ID" value="TEB19225.1"/>
    <property type="molecule type" value="Genomic_DNA"/>
</dbReference>